<feature type="domain" description="SecDF P1 head subdomain" evidence="2">
    <location>
        <begin position="51"/>
        <end position="124"/>
    </location>
</feature>
<evidence type="ECO:0000256" key="1">
    <source>
        <dbReference type="SAM" id="SignalP"/>
    </source>
</evidence>
<reference evidence="3 4" key="1">
    <citation type="journal article" date="2004" name="Proc. Natl. Acad. Sci. U.S.A.">
        <title>Genome sequence of the deep-sea gamma-proteobacterium Idiomarina loihiensis reveals amino acid fermentation as a source of carbon and energy.</title>
        <authorList>
            <person name="Hou S."/>
            <person name="Saw J.H."/>
            <person name="Lee K.S."/>
            <person name="Freitas T.A."/>
            <person name="Belisle C."/>
            <person name="Kawarabayasi Y."/>
            <person name="Donachie S.P."/>
            <person name="Pikina A."/>
            <person name="Galperin M.Y."/>
            <person name="Koonin E.V."/>
            <person name="Makarova K.S."/>
            <person name="Omelchenko M.V."/>
            <person name="Sorokin A."/>
            <person name="Wolf Y.I."/>
            <person name="Li Q.X."/>
            <person name="Keum Y.S."/>
            <person name="Campbell S."/>
            <person name="Denery J."/>
            <person name="Aizawa S."/>
            <person name="Shibata S."/>
            <person name="Malahoff A."/>
            <person name="Alam M."/>
        </authorList>
    </citation>
    <scope>NUCLEOTIDE SEQUENCE [LARGE SCALE GENOMIC DNA]</scope>
    <source>
        <strain evidence="4">ATCC BAA-735 / DSM 15497 / L2-TR</strain>
    </source>
</reference>
<dbReference type="AlphaFoldDB" id="Q5R132"/>
<dbReference type="EMBL" id="AE017340">
    <property type="protein sequence ID" value="AAV81624.1"/>
    <property type="molecule type" value="Genomic_DNA"/>
</dbReference>
<dbReference type="InterPro" id="IPR054384">
    <property type="entry name" value="SecDF_P1_head"/>
</dbReference>
<proteinExistence type="predicted"/>
<organism evidence="3 4">
    <name type="scientific">Idiomarina loihiensis (strain ATCC BAA-735 / DSM 15497 / L2-TR)</name>
    <dbReference type="NCBI Taxonomy" id="283942"/>
    <lineage>
        <taxon>Bacteria</taxon>
        <taxon>Pseudomonadati</taxon>
        <taxon>Pseudomonadota</taxon>
        <taxon>Gammaproteobacteria</taxon>
        <taxon>Alteromonadales</taxon>
        <taxon>Idiomarinaceae</taxon>
        <taxon>Idiomarina</taxon>
    </lineage>
</organism>
<dbReference type="Gene3D" id="3.30.1360.200">
    <property type="match status" value="1"/>
</dbReference>
<protein>
    <submittedName>
        <fullName evidence="3">Predicted secreted protein</fullName>
    </submittedName>
</protein>
<sequence length="130" mass="14573">MTNFKYILVLTLLVSAFTYADDTAIAEDKEKYCDFNLYLPAKSEGAPDTLLLERSDLSSLNTTTDNNTVQWTIEVADHALSKWKAASKEHIGLPMRIYCGDELISSPVIRAPLGKKFRVTGMDEGARRIR</sequence>
<accession>Q5R132</accession>
<evidence type="ECO:0000313" key="4">
    <source>
        <dbReference type="Proteomes" id="UP000001171"/>
    </source>
</evidence>
<evidence type="ECO:0000313" key="3">
    <source>
        <dbReference type="EMBL" id="AAV81624.1"/>
    </source>
</evidence>
<dbReference type="RefSeq" id="WP_011234035.1">
    <property type="nucleotide sequence ID" value="NC_006512.1"/>
</dbReference>
<keyword evidence="1" id="KW-0732">Signal</keyword>
<dbReference type="HOGENOM" id="CLU_1935192_0_0_6"/>
<gene>
    <name evidence="3" type="ordered locus">IL0783</name>
</gene>
<feature type="chain" id="PRO_5004262245" evidence="1">
    <location>
        <begin position="21"/>
        <end position="130"/>
    </location>
</feature>
<dbReference type="GeneID" id="41335937"/>
<keyword evidence="4" id="KW-1185">Reference proteome</keyword>
<name>Q5R132_IDILO</name>
<dbReference type="Pfam" id="PF22599">
    <property type="entry name" value="SecDF_P1_head"/>
    <property type="match status" value="1"/>
</dbReference>
<dbReference type="KEGG" id="ilo:IL0783"/>
<dbReference type="Proteomes" id="UP000001171">
    <property type="component" value="Chromosome"/>
</dbReference>
<dbReference type="eggNOG" id="COG0342">
    <property type="taxonomic scope" value="Bacteria"/>
</dbReference>
<dbReference type="OrthoDB" id="9984577at2"/>
<dbReference type="STRING" id="283942.IL0783"/>
<evidence type="ECO:0000259" key="2">
    <source>
        <dbReference type="Pfam" id="PF22599"/>
    </source>
</evidence>
<feature type="signal peptide" evidence="1">
    <location>
        <begin position="1"/>
        <end position="20"/>
    </location>
</feature>